<dbReference type="STRING" id="485913.Krac_7914"/>
<evidence type="ECO:0000313" key="2">
    <source>
        <dbReference type="Proteomes" id="UP000004508"/>
    </source>
</evidence>
<name>D6TLF9_KTERA</name>
<dbReference type="RefSeq" id="WP_007911068.1">
    <property type="nucleotide sequence ID" value="NZ_ADVG01000002.1"/>
</dbReference>
<comment type="caution">
    <text evidence="1">The sequence shown here is derived from an EMBL/GenBank/DDBJ whole genome shotgun (WGS) entry which is preliminary data.</text>
</comment>
<dbReference type="InParanoid" id="D6TLF9"/>
<accession>D6TLF9</accession>
<keyword evidence="2" id="KW-1185">Reference proteome</keyword>
<organism evidence="1 2">
    <name type="scientific">Ktedonobacter racemifer DSM 44963</name>
    <dbReference type="NCBI Taxonomy" id="485913"/>
    <lineage>
        <taxon>Bacteria</taxon>
        <taxon>Bacillati</taxon>
        <taxon>Chloroflexota</taxon>
        <taxon>Ktedonobacteria</taxon>
        <taxon>Ktedonobacterales</taxon>
        <taxon>Ktedonobacteraceae</taxon>
        <taxon>Ktedonobacter</taxon>
    </lineage>
</organism>
<evidence type="ECO:0000313" key="1">
    <source>
        <dbReference type="EMBL" id="EFH86609.1"/>
    </source>
</evidence>
<sequence length="135" mass="15278">MLKVNCWYQTESNSFVQILGRDEKNNVFIGSIEGKLLCYDADGKPYFPSTQIVEEAPEIYRLKHVEPVPAPLLREYILHIRIEAAIKVKSINVREAATLAPDLIDLRALSDDVLEHNINSIKVIDGHLARAKEPL</sequence>
<dbReference type="Proteomes" id="UP000004508">
    <property type="component" value="Unassembled WGS sequence"/>
</dbReference>
<reference evidence="1 2" key="1">
    <citation type="journal article" date="2011" name="Stand. Genomic Sci.">
        <title>Non-contiguous finished genome sequence and contextual data of the filamentous soil bacterium Ktedonobacter racemifer type strain (SOSP1-21).</title>
        <authorList>
            <person name="Chang Y.J."/>
            <person name="Land M."/>
            <person name="Hauser L."/>
            <person name="Chertkov O."/>
            <person name="Del Rio T.G."/>
            <person name="Nolan M."/>
            <person name="Copeland A."/>
            <person name="Tice H."/>
            <person name="Cheng J.F."/>
            <person name="Lucas S."/>
            <person name="Han C."/>
            <person name="Goodwin L."/>
            <person name="Pitluck S."/>
            <person name="Ivanova N."/>
            <person name="Ovchinikova G."/>
            <person name="Pati A."/>
            <person name="Chen A."/>
            <person name="Palaniappan K."/>
            <person name="Mavromatis K."/>
            <person name="Liolios K."/>
            <person name="Brettin T."/>
            <person name="Fiebig A."/>
            <person name="Rohde M."/>
            <person name="Abt B."/>
            <person name="Goker M."/>
            <person name="Detter J.C."/>
            <person name="Woyke T."/>
            <person name="Bristow J."/>
            <person name="Eisen J.A."/>
            <person name="Markowitz V."/>
            <person name="Hugenholtz P."/>
            <person name="Kyrpides N.C."/>
            <person name="Klenk H.P."/>
            <person name="Lapidus A."/>
        </authorList>
    </citation>
    <scope>NUCLEOTIDE SEQUENCE [LARGE SCALE GENOMIC DNA]</scope>
    <source>
        <strain evidence="2">DSM 44963</strain>
    </source>
</reference>
<protein>
    <submittedName>
        <fullName evidence="1">Uncharacterized protein</fullName>
    </submittedName>
</protein>
<gene>
    <name evidence="1" type="ORF">Krac_7914</name>
</gene>
<proteinExistence type="predicted"/>
<dbReference type="EMBL" id="ADVG01000002">
    <property type="protein sequence ID" value="EFH86609.1"/>
    <property type="molecule type" value="Genomic_DNA"/>
</dbReference>
<dbReference type="AlphaFoldDB" id="D6TLF9"/>